<feature type="non-terminal residue" evidence="2">
    <location>
        <position position="1"/>
    </location>
</feature>
<name>X6MY30_RETFI</name>
<gene>
    <name evidence="2" type="ORF">RFI_18724</name>
</gene>
<dbReference type="Gene3D" id="1.10.555.10">
    <property type="entry name" value="Rho GTPase activation protein"/>
    <property type="match status" value="1"/>
</dbReference>
<evidence type="ECO:0000313" key="2">
    <source>
        <dbReference type="EMBL" id="ETO18541.1"/>
    </source>
</evidence>
<feature type="compositionally biased region" description="Basic and acidic residues" evidence="1">
    <location>
        <begin position="111"/>
        <end position="124"/>
    </location>
</feature>
<feature type="region of interest" description="Disordered" evidence="1">
    <location>
        <begin position="96"/>
        <end position="124"/>
    </location>
</feature>
<protein>
    <submittedName>
        <fullName evidence="2">Uncharacterized protein</fullName>
    </submittedName>
</protein>
<organism evidence="2 3">
    <name type="scientific">Reticulomyxa filosa</name>
    <dbReference type="NCBI Taxonomy" id="46433"/>
    <lineage>
        <taxon>Eukaryota</taxon>
        <taxon>Sar</taxon>
        <taxon>Rhizaria</taxon>
        <taxon>Retaria</taxon>
        <taxon>Foraminifera</taxon>
        <taxon>Monothalamids</taxon>
        <taxon>Reticulomyxidae</taxon>
        <taxon>Reticulomyxa</taxon>
    </lineage>
</organism>
<proteinExistence type="predicted"/>
<feature type="region of interest" description="Disordered" evidence="1">
    <location>
        <begin position="138"/>
        <end position="172"/>
    </location>
</feature>
<dbReference type="AlphaFoldDB" id="X6MY30"/>
<keyword evidence="3" id="KW-1185">Reference proteome</keyword>
<evidence type="ECO:0000256" key="1">
    <source>
        <dbReference type="SAM" id="MobiDB-lite"/>
    </source>
</evidence>
<feature type="compositionally biased region" description="Basic residues" evidence="1">
    <location>
        <begin position="140"/>
        <end position="152"/>
    </location>
</feature>
<evidence type="ECO:0000313" key="3">
    <source>
        <dbReference type="Proteomes" id="UP000023152"/>
    </source>
</evidence>
<accession>X6MY30</accession>
<reference evidence="2 3" key="1">
    <citation type="journal article" date="2013" name="Curr. Biol.">
        <title>The Genome of the Foraminiferan Reticulomyxa filosa.</title>
        <authorList>
            <person name="Glockner G."/>
            <person name="Hulsmann N."/>
            <person name="Schleicher M."/>
            <person name="Noegel A.A."/>
            <person name="Eichinger L."/>
            <person name="Gallinger C."/>
            <person name="Pawlowski J."/>
            <person name="Sierra R."/>
            <person name="Euteneuer U."/>
            <person name="Pillet L."/>
            <person name="Moustafa A."/>
            <person name="Platzer M."/>
            <person name="Groth M."/>
            <person name="Szafranski K."/>
            <person name="Schliwa M."/>
        </authorList>
    </citation>
    <scope>NUCLEOTIDE SEQUENCE [LARGE SCALE GENOMIC DNA]</scope>
</reference>
<dbReference type="InterPro" id="IPR008936">
    <property type="entry name" value="Rho_GTPase_activation_prot"/>
</dbReference>
<dbReference type="Proteomes" id="UP000023152">
    <property type="component" value="Unassembled WGS sequence"/>
</dbReference>
<sequence>EGIFHIVGREETFLDAKEALDMGFSVDTLEVSVHVCSQLIKAWFREYPLNTPGFLPYELLNSLQSSDEQRKSGTFVGISPQVSLHLEKDNLELLSNDQVNDDDNNNNNNNNKDDEKGKEKEKEKKEVAFAIAQTEQNGNLRKKKKGSKRLKPNLKDQPLNVDTSNAGKADSLKHRRMSVSKLSEIHKLRVIELFDQIEEPVHSILLWLLDLCIENFFFFFFFEKKRERGLFELY</sequence>
<dbReference type="EMBL" id="ASPP01014755">
    <property type="protein sequence ID" value="ETO18541.1"/>
    <property type="molecule type" value="Genomic_DNA"/>
</dbReference>
<dbReference type="SUPFAM" id="SSF48350">
    <property type="entry name" value="GTPase activation domain, GAP"/>
    <property type="match status" value="1"/>
</dbReference>
<comment type="caution">
    <text evidence="2">The sequence shown here is derived from an EMBL/GenBank/DDBJ whole genome shotgun (WGS) entry which is preliminary data.</text>
</comment>
<feature type="non-terminal residue" evidence="2">
    <location>
        <position position="234"/>
    </location>
</feature>